<dbReference type="Gene3D" id="3.30.450.40">
    <property type="match status" value="1"/>
</dbReference>
<dbReference type="Gene3D" id="1.10.3210.10">
    <property type="entry name" value="Hypothetical protein af1432"/>
    <property type="match status" value="1"/>
</dbReference>
<dbReference type="EMBL" id="BSOG01000004">
    <property type="protein sequence ID" value="GLR14278.1"/>
    <property type="molecule type" value="Genomic_DNA"/>
</dbReference>
<sequence length="478" mass="52912">MANALIADKAAAATKHDDRNEAWLAFWARRPLPILQSTKAALAGLNARVETVRTDEIVDLVLRDPLLTAHALRLINQRERGSLAADIVSIESVVLLMGVDAFVGQFARLPSVESLLLPKQPAHYFGLLRDIAAARLAARLARDFGVLRYDARLDEIYITALLAGLPRMLRYLEIGLPDKAPPVDLGSVALPLFARWRLPEVFNTLLDDSAASSQRSLLQQAALRLADRLQQGWWHEGLNTDLHLAAHTLGVEQPEAWELVCKAMLHFAHKDWPYAQIFAPARWLVMLPGEWPKPQAKANTGAASQEPTRPSLNDILREMQKAGQSGASFNQIMGLAIRAQSEALGMKRIMFGLLMAGHNLLKTRYIVGATDNDPLRTFQVDLSAPHIFTRLMLKPQSVWLNAGNRAQYDSLLPRGLRQAVGEGEFVAMSLFVEEKPVGLFYADNQGGALTEAQYNGFKQVCLMTGQCLTRQAKRLELG</sequence>
<evidence type="ECO:0000313" key="3">
    <source>
        <dbReference type="Proteomes" id="UP001156706"/>
    </source>
</evidence>
<dbReference type="InterPro" id="IPR029016">
    <property type="entry name" value="GAF-like_dom_sf"/>
</dbReference>
<keyword evidence="3" id="KW-1185">Reference proteome</keyword>
<dbReference type="Proteomes" id="UP001156706">
    <property type="component" value="Unassembled WGS sequence"/>
</dbReference>
<comment type="caution">
    <text evidence="2">The sequence shown here is derived from an EMBL/GenBank/DDBJ whole genome shotgun (WGS) entry which is preliminary data.</text>
</comment>
<dbReference type="PROSITE" id="PS51833">
    <property type="entry name" value="HDOD"/>
    <property type="match status" value="1"/>
</dbReference>
<reference evidence="3" key="1">
    <citation type="journal article" date="2019" name="Int. J. Syst. Evol. Microbiol.">
        <title>The Global Catalogue of Microorganisms (GCM) 10K type strain sequencing project: providing services to taxonomists for standard genome sequencing and annotation.</title>
        <authorList>
            <consortium name="The Broad Institute Genomics Platform"/>
            <consortium name="The Broad Institute Genome Sequencing Center for Infectious Disease"/>
            <person name="Wu L."/>
            <person name="Ma J."/>
        </authorList>
    </citation>
    <scope>NUCLEOTIDE SEQUENCE [LARGE SCALE GENOMIC DNA]</scope>
    <source>
        <strain evidence="3">NBRC 110044</strain>
    </source>
</reference>
<gene>
    <name evidence="2" type="ORF">GCM10007907_30680</name>
</gene>
<proteinExistence type="predicted"/>
<feature type="domain" description="HDOD" evidence="1">
    <location>
        <begin position="32"/>
        <end position="212"/>
    </location>
</feature>
<evidence type="ECO:0000259" key="1">
    <source>
        <dbReference type="PROSITE" id="PS51833"/>
    </source>
</evidence>
<evidence type="ECO:0000313" key="2">
    <source>
        <dbReference type="EMBL" id="GLR14278.1"/>
    </source>
</evidence>
<dbReference type="InterPro" id="IPR013976">
    <property type="entry name" value="HDOD"/>
</dbReference>
<dbReference type="SUPFAM" id="SSF109604">
    <property type="entry name" value="HD-domain/PDEase-like"/>
    <property type="match status" value="1"/>
</dbReference>
<organism evidence="2 3">
    <name type="scientific">Chitinimonas prasina</name>
    <dbReference type="NCBI Taxonomy" id="1434937"/>
    <lineage>
        <taxon>Bacteria</taxon>
        <taxon>Pseudomonadati</taxon>
        <taxon>Pseudomonadota</taxon>
        <taxon>Betaproteobacteria</taxon>
        <taxon>Neisseriales</taxon>
        <taxon>Chitinibacteraceae</taxon>
        <taxon>Chitinimonas</taxon>
    </lineage>
</organism>
<name>A0ABQ5YII1_9NEIS</name>
<accession>A0ABQ5YII1</accession>
<protein>
    <recommendedName>
        <fullName evidence="1">HDOD domain-containing protein</fullName>
    </recommendedName>
</protein>
<dbReference type="RefSeq" id="WP_284197357.1">
    <property type="nucleotide sequence ID" value="NZ_BSOG01000004.1"/>
</dbReference>